<evidence type="ECO:0000256" key="1">
    <source>
        <dbReference type="ARBA" id="ARBA00001968"/>
    </source>
</evidence>
<evidence type="ECO:0000313" key="5">
    <source>
        <dbReference type="Proteomes" id="UP000824135"/>
    </source>
</evidence>
<dbReference type="Proteomes" id="UP000824135">
    <property type="component" value="Unassembled WGS sequence"/>
</dbReference>
<gene>
    <name evidence="4" type="primary">maf</name>
    <name evidence="4" type="ORF">H9728_03655</name>
</gene>
<comment type="catalytic activity">
    <reaction evidence="3">
        <text>UTP + H2O = UMP + diphosphate + H(+)</text>
        <dbReference type="Rhea" id="RHEA:29395"/>
        <dbReference type="ChEBI" id="CHEBI:15377"/>
        <dbReference type="ChEBI" id="CHEBI:15378"/>
        <dbReference type="ChEBI" id="CHEBI:33019"/>
        <dbReference type="ChEBI" id="CHEBI:46398"/>
        <dbReference type="ChEBI" id="CHEBI:57865"/>
        <dbReference type="EC" id="3.6.1.9"/>
    </reaction>
</comment>
<dbReference type="EC" id="3.6.1.9" evidence="3"/>
<proteinExistence type="inferred from homology"/>
<dbReference type="HAMAP" id="MF_00528">
    <property type="entry name" value="Maf"/>
    <property type="match status" value="1"/>
</dbReference>
<feature type="site" description="Important for substrate specificity" evidence="3">
    <location>
        <position position="68"/>
    </location>
</feature>
<evidence type="ECO:0000256" key="2">
    <source>
        <dbReference type="ARBA" id="ARBA00022801"/>
    </source>
</evidence>
<dbReference type="InterPro" id="IPR003697">
    <property type="entry name" value="Maf-like"/>
</dbReference>
<dbReference type="EMBL" id="DXCO01000029">
    <property type="protein sequence ID" value="HIY78119.1"/>
    <property type="molecule type" value="Genomic_DNA"/>
</dbReference>
<dbReference type="Pfam" id="PF02545">
    <property type="entry name" value="Maf"/>
    <property type="match status" value="1"/>
</dbReference>
<evidence type="ECO:0000313" key="4">
    <source>
        <dbReference type="EMBL" id="HIY78119.1"/>
    </source>
</evidence>
<dbReference type="AlphaFoldDB" id="A0A9D2CFQ2"/>
<organism evidence="4 5">
    <name type="scientific">Candidatus Borkfalkia excrementavium</name>
    <dbReference type="NCBI Taxonomy" id="2838505"/>
    <lineage>
        <taxon>Bacteria</taxon>
        <taxon>Bacillati</taxon>
        <taxon>Bacillota</taxon>
        <taxon>Clostridia</taxon>
        <taxon>Christensenellales</taxon>
        <taxon>Christensenellaceae</taxon>
        <taxon>Candidatus Borkfalkia</taxon>
    </lineage>
</organism>
<evidence type="ECO:0000256" key="3">
    <source>
        <dbReference type="HAMAP-Rule" id="MF_00528"/>
    </source>
</evidence>
<dbReference type="GO" id="GO:0047429">
    <property type="term" value="F:nucleoside triphosphate diphosphatase activity"/>
    <property type="evidence" value="ECO:0007669"/>
    <property type="project" value="UniProtKB-EC"/>
</dbReference>
<comment type="similarity">
    <text evidence="3">Belongs to the Maf family. YhdE subfamily.</text>
</comment>
<comment type="caution">
    <text evidence="4">The sequence shown here is derived from an EMBL/GenBank/DDBJ whole genome shotgun (WGS) entry which is preliminary data.</text>
</comment>
<dbReference type="PANTHER" id="PTHR43213:SF5">
    <property type="entry name" value="BIFUNCTIONAL DTTP_UTP PYROPHOSPHATASE_METHYLTRANSFERASE PROTEIN-RELATED"/>
    <property type="match status" value="1"/>
</dbReference>
<dbReference type="PIRSF" id="PIRSF006305">
    <property type="entry name" value="Maf"/>
    <property type="match status" value="1"/>
</dbReference>
<dbReference type="NCBIfam" id="TIGR00172">
    <property type="entry name" value="maf"/>
    <property type="match status" value="1"/>
</dbReference>
<dbReference type="SUPFAM" id="SSF52972">
    <property type="entry name" value="ITPase-like"/>
    <property type="match status" value="1"/>
</dbReference>
<feature type="active site" description="Proton acceptor" evidence="3">
    <location>
        <position position="67"/>
    </location>
</feature>
<sequence length="185" mass="20143">MEIILASASPRRKEILSRIVPAFTVVPSGADEHVPPLSPADTVEALACMKAESVFEKYPEALVIGADTVVAFEGKILGKPADREDAVRTLRMLSGKEHEVFTGWCILAPGVKKSGSVRTAVRFRDLDEGFIREYADSGKPLDKAGSYGIQDDERLVAKYSGSFTNVVGFPEEEIREQLKSLGCVK</sequence>
<accession>A0A9D2CFQ2</accession>
<reference evidence="4" key="1">
    <citation type="journal article" date="2021" name="PeerJ">
        <title>Extensive microbial diversity within the chicken gut microbiome revealed by metagenomics and culture.</title>
        <authorList>
            <person name="Gilroy R."/>
            <person name="Ravi A."/>
            <person name="Getino M."/>
            <person name="Pursley I."/>
            <person name="Horton D.L."/>
            <person name="Alikhan N.F."/>
            <person name="Baker D."/>
            <person name="Gharbi K."/>
            <person name="Hall N."/>
            <person name="Watson M."/>
            <person name="Adriaenssens E.M."/>
            <person name="Foster-Nyarko E."/>
            <person name="Jarju S."/>
            <person name="Secka A."/>
            <person name="Antonio M."/>
            <person name="Oren A."/>
            <person name="Chaudhuri R.R."/>
            <person name="La Ragione R."/>
            <person name="Hildebrand F."/>
            <person name="Pallen M.J."/>
        </authorList>
    </citation>
    <scope>NUCLEOTIDE SEQUENCE</scope>
    <source>
        <strain evidence="4">CHK199-9574</strain>
    </source>
</reference>
<dbReference type="CDD" id="cd00555">
    <property type="entry name" value="Maf"/>
    <property type="match status" value="1"/>
</dbReference>
<keyword evidence="3" id="KW-0963">Cytoplasm</keyword>
<feature type="site" description="Important for substrate specificity" evidence="3">
    <location>
        <position position="150"/>
    </location>
</feature>
<name>A0A9D2CFQ2_9FIRM</name>
<dbReference type="Gene3D" id="3.90.950.10">
    <property type="match status" value="1"/>
</dbReference>
<comment type="subcellular location">
    <subcellularLocation>
        <location evidence="3">Cytoplasm</location>
    </subcellularLocation>
</comment>
<dbReference type="InterPro" id="IPR029001">
    <property type="entry name" value="ITPase-like_fam"/>
</dbReference>
<keyword evidence="2 3" id="KW-0378">Hydrolase</keyword>
<reference evidence="4" key="2">
    <citation type="submission" date="2021-04" db="EMBL/GenBank/DDBJ databases">
        <authorList>
            <person name="Gilroy R."/>
        </authorList>
    </citation>
    <scope>NUCLEOTIDE SEQUENCE</scope>
    <source>
        <strain evidence="4">CHK199-9574</strain>
    </source>
</reference>
<keyword evidence="3" id="KW-0546">Nucleotide metabolism</keyword>
<protein>
    <recommendedName>
        <fullName evidence="3">dTTP/UTP pyrophosphatase</fullName>
        <shortName evidence="3">dTTPase/UTPase</shortName>
        <ecNumber evidence="3">3.6.1.9</ecNumber>
    </recommendedName>
    <alternativeName>
        <fullName evidence="3">Nucleoside triphosphate pyrophosphatase</fullName>
    </alternativeName>
    <alternativeName>
        <fullName evidence="3">Nucleotide pyrophosphatase</fullName>
        <shortName evidence="3">Nucleotide PPase</shortName>
    </alternativeName>
</protein>
<dbReference type="PANTHER" id="PTHR43213">
    <property type="entry name" value="BIFUNCTIONAL DTTP/UTP PYROPHOSPHATASE/METHYLTRANSFERASE PROTEIN-RELATED"/>
    <property type="match status" value="1"/>
</dbReference>
<dbReference type="GO" id="GO:0009117">
    <property type="term" value="P:nucleotide metabolic process"/>
    <property type="evidence" value="ECO:0007669"/>
    <property type="project" value="UniProtKB-KW"/>
</dbReference>
<comment type="catalytic activity">
    <reaction evidence="3">
        <text>dTTP + H2O = dTMP + diphosphate + H(+)</text>
        <dbReference type="Rhea" id="RHEA:28534"/>
        <dbReference type="ChEBI" id="CHEBI:15377"/>
        <dbReference type="ChEBI" id="CHEBI:15378"/>
        <dbReference type="ChEBI" id="CHEBI:33019"/>
        <dbReference type="ChEBI" id="CHEBI:37568"/>
        <dbReference type="ChEBI" id="CHEBI:63528"/>
        <dbReference type="EC" id="3.6.1.9"/>
    </reaction>
</comment>
<comment type="cofactor">
    <cofactor evidence="1 3">
        <name>a divalent metal cation</name>
        <dbReference type="ChEBI" id="CHEBI:60240"/>
    </cofactor>
</comment>
<feature type="site" description="Important for substrate specificity" evidence="3">
    <location>
        <position position="11"/>
    </location>
</feature>
<comment type="function">
    <text evidence="3">Nucleoside triphosphate pyrophosphatase that hydrolyzes dTTP and UTP. May have a dual role in cell division arrest and in preventing the incorporation of modified nucleotides into cellular nucleic acids.</text>
</comment>
<comment type="caution">
    <text evidence="3">Lacks conserved residue(s) required for the propagation of feature annotation.</text>
</comment>
<dbReference type="GO" id="GO:0005737">
    <property type="term" value="C:cytoplasm"/>
    <property type="evidence" value="ECO:0007669"/>
    <property type="project" value="UniProtKB-SubCell"/>
</dbReference>